<dbReference type="AlphaFoldDB" id="A0A2G6KHF4"/>
<evidence type="ECO:0000256" key="15">
    <source>
        <dbReference type="ARBA" id="ARBA00023134"/>
    </source>
</evidence>
<keyword evidence="11 20" id="KW-0808">Transferase</keyword>
<evidence type="ECO:0000313" key="21">
    <source>
        <dbReference type="Proteomes" id="UP000230821"/>
    </source>
</evidence>
<feature type="active site" description="GMP-histidine intermediate" evidence="18">
    <location>
        <position position="46"/>
    </location>
</feature>
<dbReference type="Pfam" id="PF02283">
    <property type="entry name" value="CobU"/>
    <property type="match status" value="1"/>
</dbReference>
<dbReference type="UniPathway" id="UPA00148">
    <property type="reaction ID" value="UER00236"/>
</dbReference>
<feature type="binding site" evidence="19">
    <location>
        <position position="58"/>
    </location>
    <ligand>
        <name>GTP</name>
        <dbReference type="ChEBI" id="CHEBI:37565"/>
    </ligand>
</feature>
<protein>
    <recommendedName>
        <fullName evidence="16">Adenosylcobinamide kinase</fullName>
        <ecNumber evidence="8">2.7.1.156</ecNumber>
        <ecNumber evidence="9">2.7.7.62</ecNumber>
    </recommendedName>
    <alternativeName>
        <fullName evidence="17">Adenosylcobinamide-phosphate guanylyltransferase</fullName>
    </alternativeName>
</protein>
<comment type="catalytic activity">
    <reaction evidence="3">
        <text>adenosylcob(III)inamide + GTP = adenosylcob(III)inamide phosphate + GDP + H(+)</text>
        <dbReference type="Rhea" id="RHEA:15765"/>
        <dbReference type="ChEBI" id="CHEBI:2480"/>
        <dbReference type="ChEBI" id="CHEBI:15378"/>
        <dbReference type="ChEBI" id="CHEBI:37565"/>
        <dbReference type="ChEBI" id="CHEBI:58189"/>
        <dbReference type="ChEBI" id="CHEBI:58502"/>
        <dbReference type="EC" id="2.7.1.156"/>
    </reaction>
</comment>
<comment type="pathway">
    <text evidence="6">Cofactor biosynthesis; adenosylcobalamin biosynthesis; adenosylcobalamin from cob(II)yrinate a,c-diamide: step 5/7.</text>
</comment>
<evidence type="ECO:0000256" key="5">
    <source>
        <dbReference type="ARBA" id="ARBA00004692"/>
    </source>
</evidence>
<comment type="caution">
    <text evidence="20">The sequence shown here is derived from an EMBL/GenBank/DDBJ whole genome shotgun (WGS) entry which is preliminary data.</text>
</comment>
<feature type="binding site" evidence="19">
    <location>
        <begin position="30"/>
        <end position="32"/>
    </location>
    <ligand>
        <name>GTP</name>
        <dbReference type="ChEBI" id="CHEBI:37565"/>
    </ligand>
</feature>
<evidence type="ECO:0000256" key="9">
    <source>
        <dbReference type="ARBA" id="ARBA00012523"/>
    </source>
</evidence>
<keyword evidence="14" id="KW-0067">ATP-binding</keyword>
<gene>
    <name evidence="20" type="ORF">CSA56_05495</name>
</gene>
<evidence type="ECO:0000256" key="13">
    <source>
        <dbReference type="ARBA" id="ARBA00022777"/>
    </source>
</evidence>
<comment type="pathway">
    <text evidence="5">Cofactor biosynthesis; adenosylcobalamin biosynthesis; adenosylcobalamin from cob(II)yrinate a,c-diamide: step 6/7.</text>
</comment>
<dbReference type="GO" id="GO:0005525">
    <property type="term" value="F:GTP binding"/>
    <property type="evidence" value="ECO:0007669"/>
    <property type="project" value="UniProtKB-KW"/>
</dbReference>
<dbReference type="InterPro" id="IPR003203">
    <property type="entry name" value="CobU/CobP"/>
</dbReference>
<dbReference type="EMBL" id="PDSK01000063">
    <property type="protein sequence ID" value="PIE35097.1"/>
    <property type="molecule type" value="Genomic_DNA"/>
</dbReference>
<dbReference type="GO" id="GO:0008820">
    <property type="term" value="F:cobinamide phosphate guanylyltransferase activity"/>
    <property type="evidence" value="ECO:0007669"/>
    <property type="project" value="UniProtKB-EC"/>
</dbReference>
<evidence type="ECO:0000256" key="14">
    <source>
        <dbReference type="ARBA" id="ARBA00022840"/>
    </source>
</evidence>
<evidence type="ECO:0000256" key="1">
    <source>
        <dbReference type="ARBA" id="ARBA00000312"/>
    </source>
</evidence>
<evidence type="ECO:0000256" key="12">
    <source>
        <dbReference type="ARBA" id="ARBA00022741"/>
    </source>
</evidence>
<comment type="similarity">
    <text evidence="7">Belongs to the CobU/CobP family.</text>
</comment>
<evidence type="ECO:0000256" key="16">
    <source>
        <dbReference type="ARBA" id="ARBA00029570"/>
    </source>
</evidence>
<evidence type="ECO:0000256" key="3">
    <source>
        <dbReference type="ARBA" id="ARBA00001522"/>
    </source>
</evidence>
<dbReference type="SUPFAM" id="SSF52540">
    <property type="entry name" value="P-loop containing nucleoside triphosphate hydrolases"/>
    <property type="match status" value="1"/>
</dbReference>
<evidence type="ECO:0000256" key="8">
    <source>
        <dbReference type="ARBA" id="ARBA00012016"/>
    </source>
</evidence>
<dbReference type="PANTHER" id="PTHR34848:SF1">
    <property type="entry name" value="BIFUNCTIONAL ADENOSYLCOBALAMIN BIOSYNTHESIS PROTEIN COBU"/>
    <property type="match status" value="1"/>
</dbReference>
<keyword evidence="13 20" id="KW-0418">Kinase</keyword>
<dbReference type="PIRSF" id="PIRSF006135">
    <property type="entry name" value="CobU"/>
    <property type="match status" value="1"/>
</dbReference>
<keyword evidence="20" id="KW-0548">Nucleotidyltransferase</keyword>
<evidence type="ECO:0000256" key="11">
    <source>
        <dbReference type="ARBA" id="ARBA00022679"/>
    </source>
</evidence>
<comment type="function">
    <text evidence="4">Catalyzes ATP-dependent phosphorylation of adenosylcobinamide and addition of GMP to adenosylcobinamide phosphate.</text>
</comment>
<comment type="catalytic activity">
    <reaction evidence="2">
        <text>adenosylcob(III)inamide phosphate + GTP + H(+) = adenosylcob(III)inamide-GDP + diphosphate</text>
        <dbReference type="Rhea" id="RHEA:22712"/>
        <dbReference type="ChEBI" id="CHEBI:15378"/>
        <dbReference type="ChEBI" id="CHEBI:33019"/>
        <dbReference type="ChEBI" id="CHEBI:37565"/>
        <dbReference type="ChEBI" id="CHEBI:58502"/>
        <dbReference type="ChEBI" id="CHEBI:60487"/>
        <dbReference type="EC" id="2.7.7.62"/>
    </reaction>
</comment>
<evidence type="ECO:0000256" key="17">
    <source>
        <dbReference type="ARBA" id="ARBA00030571"/>
    </source>
</evidence>
<dbReference type="GO" id="GO:0043752">
    <property type="term" value="F:adenosylcobinamide kinase activity"/>
    <property type="evidence" value="ECO:0007669"/>
    <property type="project" value="UniProtKB-EC"/>
</dbReference>
<dbReference type="GO" id="GO:0005524">
    <property type="term" value="F:ATP binding"/>
    <property type="evidence" value="ECO:0007669"/>
    <property type="project" value="UniProtKB-KW"/>
</dbReference>
<keyword evidence="12 19" id="KW-0547">Nucleotide-binding</keyword>
<dbReference type="NCBIfam" id="NF004469">
    <property type="entry name" value="PRK05800.1"/>
    <property type="match status" value="1"/>
</dbReference>
<evidence type="ECO:0000256" key="4">
    <source>
        <dbReference type="ARBA" id="ARBA00003889"/>
    </source>
</evidence>
<keyword evidence="10" id="KW-0169">Cobalamin biosynthesis</keyword>
<organism evidence="20 21">
    <name type="scientific">candidate division KSB3 bacterium</name>
    <dbReference type="NCBI Taxonomy" id="2044937"/>
    <lineage>
        <taxon>Bacteria</taxon>
        <taxon>candidate division KSB3</taxon>
    </lineage>
</organism>
<dbReference type="EC" id="2.7.1.156" evidence="8"/>
<dbReference type="CDD" id="cd00544">
    <property type="entry name" value="CobU"/>
    <property type="match status" value="1"/>
</dbReference>
<keyword evidence="15 19" id="KW-0342">GTP-binding</keyword>
<dbReference type="Gene3D" id="3.40.50.300">
    <property type="entry name" value="P-loop containing nucleotide triphosphate hydrolases"/>
    <property type="match status" value="1"/>
</dbReference>
<evidence type="ECO:0000256" key="19">
    <source>
        <dbReference type="PIRSR" id="PIRSR006135-2"/>
    </source>
</evidence>
<sequence length="178" mass="20525">MLLITGGARSGKSRYAESLFADERDVVYIATAQIHDEEMRERVRLHQQSRPETWTTFEGMYYLHRAVSEQRKHYLLDCLSILCSNIMFDLTEGLKKIPVDAQEEVERTVCEEIEQLAWNIREIQGRLVIVTNEVGSSIVPENHVARVYRDILGRVNQRVAALCDEVYLVVCGIPMKIK</sequence>
<evidence type="ECO:0000256" key="7">
    <source>
        <dbReference type="ARBA" id="ARBA00007490"/>
    </source>
</evidence>
<dbReference type="EC" id="2.7.7.62" evidence="9"/>
<evidence type="ECO:0000256" key="6">
    <source>
        <dbReference type="ARBA" id="ARBA00005159"/>
    </source>
</evidence>
<evidence type="ECO:0000256" key="10">
    <source>
        <dbReference type="ARBA" id="ARBA00022573"/>
    </source>
</evidence>
<evidence type="ECO:0000256" key="2">
    <source>
        <dbReference type="ARBA" id="ARBA00000711"/>
    </source>
</evidence>
<dbReference type="PANTHER" id="PTHR34848">
    <property type="match status" value="1"/>
</dbReference>
<dbReference type="Proteomes" id="UP000230821">
    <property type="component" value="Unassembled WGS sequence"/>
</dbReference>
<accession>A0A2G6KHF4</accession>
<dbReference type="InterPro" id="IPR027417">
    <property type="entry name" value="P-loop_NTPase"/>
</dbReference>
<feature type="binding site" evidence="19">
    <location>
        <position position="77"/>
    </location>
    <ligand>
        <name>GTP</name>
        <dbReference type="ChEBI" id="CHEBI:37565"/>
    </ligand>
</feature>
<evidence type="ECO:0000256" key="18">
    <source>
        <dbReference type="PIRSR" id="PIRSR006135-1"/>
    </source>
</evidence>
<reference evidence="20 21" key="1">
    <citation type="submission" date="2017-10" db="EMBL/GenBank/DDBJ databases">
        <title>Novel microbial diversity and functional potential in the marine mammal oral microbiome.</title>
        <authorList>
            <person name="Dudek N.K."/>
            <person name="Sun C.L."/>
            <person name="Burstein D."/>
            <person name="Kantor R.S."/>
            <person name="Aliaga Goltsman D.S."/>
            <person name="Bik E.M."/>
            <person name="Thomas B.C."/>
            <person name="Banfield J.F."/>
            <person name="Relman D.A."/>
        </authorList>
    </citation>
    <scope>NUCLEOTIDE SEQUENCE [LARGE SCALE GENOMIC DNA]</scope>
    <source>
        <strain evidence="20">DOLJORAL78_47_16</strain>
    </source>
</reference>
<evidence type="ECO:0000313" key="20">
    <source>
        <dbReference type="EMBL" id="PIE35097.1"/>
    </source>
</evidence>
<name>A0A2G6KHF4_9BACT</name>
<feature type="binding site" evidence="19">
    <location>
        <begin position="6"/>
        <end position="13"/>
    </location>
    <ligand>
        <name>GTP</name>
        <dbReference type="ChEBI" id="CHEBI:37565"/>
    </ligand>
</feature>
<comment type="catalytic activity">
    <reaction evidence="1">
        <text>adenosylcob(III)inamide + ATP = adenosylcob(III)inamide phosphate + ADP + H(+)</text>
        <dbReference type="Rhea" id="RHEA:15769"/>
        <dbReference type="ChEBI" id="CHEBI:2480"/>
        <dbReference type="ChEBI" id="CHEBI:15378"/>
        <dbReference type="ChEBI" id="CHEBI:30616"/>
        <dbReference type="ChEBI" id="CHEBI:58502"/>
        <dbReference type="ChEBI" id="CHEBI:456216"/>
        <dbReference type="EC" id="2.7.1.156"/>
    </reaction>
</comment>
<proteinExistence type="inferred from homology"/>
<dbReference type="GO" id="GO:0009236">
    <property type="term" value="P:cobalamin biosynthetic process"/>
    <property type="evidence" value="ECO:0007669"/>
    <property type="project" value="UniProtKB-UniPathway"/>
</dbReference>